<comment type="caution">
    <text evidence="4">The sequence shown here is derived from an EMBL/GenBank/DDBJ whole genome shotgun (WGS) entry which is preliminary data.</text>
</comment>
<dbReference type="GO" id="GO:0016020">
    <property type="term" value="C:membrane"/>
    <property type="evidence" value="ECO:0007669"/>
    <property type="project" value="TreeGrafter"/>
</dbReference>
<feature type="active site" description="Proton acceptor" evidence="2">
    <location>
        <position position="225"/>
    </location>
</feature>
<evidence type="ECO:0000256" key="1">
    <source>
        <dbReference type="ARBA" id="ARBA00023098"/>
    </source>
</evidence>
<proteinExistence type="predicted"/>
<feature type="active site" description="Nucleophile" evidence="2">
    <location>
        <position position="102"/>
    </location>
</feature>
<name>A0A8K1FBR9_PYTOL</name>
<keyword evidence="1 2" id="KW-0443">Lipid metabolism</keyword>
<dbReference type="InterPro" id="IPR002641">
    <property type="entry name" value="PNPLA_dom"/>
</dbReference>
<dbReference type="OrthoDB" id="197155at2759"/>
<dbReference type="Pfam" id="PF01734">
    <property type="entry name" value="Patatin"/>
    <property type="match status" value="1"/>
</dbReference>
<dbReference type="PANTHER" id="PTHR12406:SF7">
    <property type="entry name" value="PATATIN-LIKE PHOSPHOLIPASE DOMAIN-CONTAINING PROTEIN 4"/>
    <property type="match status" value="1"/>
</dbReference>
<gene>
    <name evidence="4" type="ORF">Poli38472_003495</name>
</gene>
<dbReference type="Proteomes" id="UP000794436">
    <property type="component" value="Unassembled WGS sequence"/>
</dbReference>
<dbReference type="GO" id="GO:0019433">
    <property type="term" value="P:triglyceride catabolic process"/>
    <property type="evidence" value="ECO:0007669"/>
    <property type="project" value="TreeGrafter"/>
</dbReference>
<dbReference type="AlphaFoldDB" id="A0A8K1FBR9"/>
<dbReference type="PANTHER" id="PTHR12406">
    <property type="entry name" value="CALCIUM-INDEPENDENT PHOSPHOLIPASE A2 IPLA2 -RELATED"/>
    <property type="match status" value="1"/>
</dbReference>
<dbReference type="InterPro" id="IPR016035">
    <property type="entry name" value="Acyl_Trfase/lysoPLipase"/>
</dbReference>
<evidence type="ECO:0000259" key="3">
    <source>
        <dbReference type="PROSITE" id="PS51635"/>
    </source>
</evidence>
<evidence type="ECO:0000313" key="5">
    <source>
        <dbReference type="Proteomes" id="UP000794436"/>
    </source>
</evidence>
<feature type="short sequence motif" description="DGA/G" evidence="2">
    <location>
        <begin position="225"/>
        <end position="227"/>
    </location>
</feature>
<feature type="domain" description="PNPLA" evidence="3">
    <location>
        <begin position="68"/>
        <end position="238"/>
    </location>
</feature>
<dbReference type="GO" id="GO:0055088">
    <property type="term" value="P:lipid homeostasis"/>
    <property type="evidence" value="ECO:0007669"/>
    <property type="project" value="TreeGrafter"/>
</dbReference>
<keyword evidence="5" id="KW-1185">Reference proteome</keyword>
<dbReference type="EMBL" id="SPLM01000144">
    <property type="protein sequence ID" value="TMW57570.1"/>
    <property type="molecule type" value="Genomic_DNA"/>
</dbReference>
<keyword evidence="2" id="KW-0442">Lipid degradation</keyword>
<dbReference type="PROSITE" id="PS51635">
    <property type="entry name" value="PNPLA"/>
    <property type="match status" value="1"/>
</dbReference>
<sequence>MSSSVLQHSTSADDLLLRPHESAQDAAFGDVDAAKHAHSDDELDAEEYSISVQRPLSDDKDETLPLEIAFSASAGAFVYQMGVAAYIQDHFDVSNCHFSGCSGGAWAATLLAAGTSVHEAWEVIQKIQKKVVPANVSWYSGYGRYATIIAETIMNLWKDDPDVYKRVTERNLSIAVTRFPSMTSEKHTTWDDLEDLMRSIMASAMIPFALSGKPCVAHRGNWYVDGGFTNFKGVNCDQYSTWSDLFYHTKQLAVDSVRSTTNAVTDYFFPSLSKPIANLIHHYLPSFESPHDAIAPRLANAPANPQGVNGSTPSRPRLIIKPWTWRSQSVLTYHLAVDIPTHQKRFDMGYDDARAHHYELAELLTPLSG</sequence>
<organism evidence="4 5">
    <name type="scientific">Pythium oligandrum</name>
    <name type="common">Mycoparasitic fungus</name>
    <dbReference type="NCBI Taxonomy" id="41045"/>
    <lineage>
        <taxon>Eukaryota</taxon>
        <taxon>Sar</taxon>
        <taxon>Stramenopiles</taxon>
        <taxon>Oomycota</taxon>
        <taxon>Peronosporomycetes</taxon>
        <taxon>Pythiales</taxon>
        <taxon>Pythiaceae</taxon>
        <taxon>Pythium</taxon>
    </lineage>
</organism>
<reference evidence="4" key="1">
    <citation type="submission" date="2019-03" db="EMBL/GenBank/DDBJ databases">
        <title>Long read genome sequence of the mycoparasitic Pythium oligandrum ATCC 38472 isolated from sugarbeet rhizosphere.</title>
        <authorList>
            <person name="Gaulin E."/>
        </authorList>
    </citation>
    <scope>NUCLEOTIDE SEQUENCE</scope>
    <source>
        <strain evidence="4">ATCC 38472_TT</strain>
    </source>
</reference>
<dbReference type="SUPFAM" id="SSF52151">
    <property type="entry name" value="FabD/lysophospholipase-like"/>
    <property type="match status" value="1"/>
</dbReference>
<comment type="caution">
    <text evidence="2">Lacks conserved residue(s) required for the propagation of feature annotation.</text>
</comment>
<accession>A0A8K1FBR9</accession>
<dbReference type="InterPro" id="IPR033562">
    <property type="entry name" value="PLPL"/>
</dbReference>
<keyword evidence="2" id="KW-0378">Hydrolase</keyword>
<dbReference type="GO" id="GO:0005737">
    <property type="term" value="C:cytoplasm"/>
    <property type="evidence" value="ECO:0007669"/>
    <property type="project" value="TreeGrafter"/>
</dbReference>
<dbReference type="GO" id="GO:0005811">
    <property type="term" value="C:lipid droplet"/>
    <property type="evidence" value="ECO:0007669"/>
    <property type="project" value="TreeGrafter"/>
</dbReference>
<evidence type="ECO:0000313" key="4">
    <source>
        <dbReference type="EMBL" id="TMW57570.1"/>
    </source>
</evidence>
<feature type="short sequence motif" description="GXSXG" evidence="2">
    <location>
        <begin position="100"/>
        <end position="104"/>
    </location>
</feature>
<dbReference type="GO" id="GO:0004806">
    <property type="term" value="F:triacylglycerol lipase activity"/>
    <property type="evidence" value="ECO:0007669"/>
    <property type="project" value="TreeGrafter"/>
</dbReference>
<protein>
    <recommendedName>
        <fullName evidence="3">PNPLA domain-containing protein</fullName>
    </recommendedName>
</protein>
<evidence type="ECO:0000256" key="2">
    <source>
        <dbReference type="PROSITE-ProRule" id="PRU01161"/>
    </source>
</evidence>